<dbReference type="KEGG" id="tmo:TMO_b0002"/>
<dbReference type="HOGENOM" id="CLU_037957_2_1_5"/>
<dbReference type="Pfam" id="PF05954">
    <property type="entry name" value="Phage_GPD"/>
    <property type="match status" value="1"/>
</dbReference>
<keyword evidence="1" id="KW-0614">Plasmid</keyword>
<sequence length="333" mass="35435">MRPIFRLTAGDADLTPLLADRLISLTVSDAAGMHADTLRIVLDDRDSRIAWPRTGVDLSLWLGLGRPELMGRFQVDGLEHAGPPARMTIIASAAAFAASLKEPRTLGRDRITIGDLVAGIAGRHGLTPRVSEDLAGRVLTRVDQTGESDLNLLTRLAKDHDAVAKPVAGRLLFVSAARGRSAGGELLDPIALPAERLTDWALSQTERPAHGAVIAAYTDTATGERRSERVEVPGADPSAPARTLRRSFASAEDARAAAQAAGEAAERARRRLRLTLPGDAALRAETPVEVSGIRTPVDGRWSVVTATHTLDNQGYRVVLECEPPTAEEENGAG</sequence>
<evidence type="ECO:0000313" key="2">
    <source>
        <dbReference type="Proteomes" id="UP000005258"/>
    </source>
</evidence>
<evidence type="ECO:0000313" key="1">
    <source>
        <dbReference type="EMBL" id="AFK56010.1"/>
    </source>
</evidence>
<name>I3TTC2_TISMK</name>
<organism evidence="1 2">
    <name type="scientific">Tistrella mobilis (strain KA081020-065)</name>
    <dbReference type="NCBI Taxonomy" id="1110502"/>
    <lineage>
        <taxon>Bacteria</taxon>
        <taxon>Pseudomonadati</taxon>
        <taxon>Pseudomonadota</taxon>
        <taxon>Alphaproteobacteria</taxon>
        <taxon>Geminicoccales</taxon>
        <taxon>Geminicoccaceae</taxon>
        <taxon>Tistrella</taxon>
    </lineage>
</organism>
<dbReference type="AlphaFoldDB" id="I3TTC2"/>
<geneLocation type="plasmid" evidence="1 2">
    <name>pTM2</name>
</geneLocation>
<keyword evidence="2" id="KW-1185">Reference proteome</keyword>
<dbReference type="SUPFAM" id="SSF69279">
    <property type="entry name" value="Phage tail proteins"/>
    <property type="match status" value="1"/>
</dbReference>
<reference evidence="1 2" key="1">
    <citation type="journal article" date="2012" name="J. Am. Chem. Soc.">
        <title>Bacterial biosynthesis and maturation of the didemnin anti-cancer agents.</title>
        <authorList>
            <person name="Xu Y."/>
            <person name="Kersten R.D."/>
            <person name="Nam S.J."/>
            <person name="Lu L."/>
            <person name="Al-Suwailem A.M."/>
            <person name="Zheng H."/>
            <person name="Fenical W."/>
            <person name="Dorrestein P.C."/>
            <person name="Moore B.S."/>
            <person name="Qian P.Y."/>
        </authorList>
    </citation>
    <scope>NUCLEOTIDE SEQUENCE [LARGE SCALE GENOMIC DNA]</scope>
    <source>
        <strain evidence="1 2">KA081020-065</strain>
    </source>
</reference>
<accession>I3TTC2</accession>
<dbReference type="Proteomes" id="UP000005258">
    <property type="component" value="Plasmid pTM2"/>
</dbReference>
<protein>
    <submittedName>
        <fullName evidence="1">Tail protein D</fullName>
    </submittedName>
</protein>
<dbReference type="EMBL" id="CP003238">
    <property type="protein sequence ID" value="AFK56010.1"/>
    <property type="molecule type" value="Genomic_DNA"/>
</dbReference>
<dbReference type="RefSeq" id="WP_014752763.1">
    <property type="nucleotide sequence ID" value="NC_017966.1"/>
</dbReference>
<gene>
    <name evidence="1" type="ordered locus">TMO_b0002</name>
</gene>
<proteinExistence type="predicted"/>